<dbReference type="EMBL" id="CVRQ01000022">
    <property type="protein sequence ID" value="CRL39268.1"/>
    <property type="molecule type" value="Genomic_DNA"/>
</dbReference>
<keyword evidence="2" id="KW-1133">Transmembrane helix</keyword>
<evidence type="ECO:0000259" key="3">
    <source>
        <dbReference type="Pfam" id="PF03816"/>
    </source>
</evidence>
<dbReference type="InterPro" id="IPR004474">
    <property type="entry name" value="LytR_CpsA_psr"/>
</dbReference>
<keyword evidence="2" id="KW-0472">Membrane</keyword>
<sequence>MKKKKNIIITAVMIVLIAIIAIILVKINSSNVKNKEAKGIKPGTETVKTKADTQAEDDNITDKSGIEEFALFGVDSRSDQLDKGTRSDSIMIVRVDHDAKKIRMVSIFRDCMMNIDGHGYQKVTHAHAFGGPELAVDTLNKNLDLDIKNYVTVNFNTVGEIIDEVGGIVQDIDASEAKVINGYIDEVNKVRGTSSSHIDSAGTYTLDGTQAVAYSRIRYTAGGDYKRAERQRTVLFKVFESAKQMNTAAKIKMVSDLIGHVNTNYNTDEILSVFKNLADYTVEDSTAYPQVFYGGKVDGAWVEVPTTLADMATGVHQFLEGDTGYTPSATVNEYSSALSGKVSGPNNDLTNTNFGD</sequence>
<dbReference type="RefSeq" id="WP_055062123.1">
    <property type="nucleotide sequence ID" value="NZ_CP100127.1"/>
</dbReference>
<keyword evidence="2" id="KW-0812">Transmembrane</keyword>
<name>A0A0M6WQK3_9FIRM</name>
<evidence type="ECO:0000256" key="1">
    <source>
        <dbReference type="ARBA" id="ARBA00006068"/>
    </source>
</evidence>
<evidence type="ECO:0000256" key="2">
    <source>
        <dbReference type="SAM" id="Phobius"/>
    </source>
</evidence>
<reference evidence="5" key="1">
    <citation type="submission" date="2015-05" db="EMBL/GenBank/DDBJ databases">
        <authorList>
            <consortium name="Pathogen Informatics"/>
        </authorList>
    </citation>
    <scope>NUCLEOTIDE SEQUENCE [LARGE SCALE GENOMIC DNA]</scope>
    <source>
        <strain evidence="5">T1-815</strain>
    </source>
</reference>
<gene>
    <name evidence="4" type="ORF">T1815_20441</name>
</gene>
<organism evidence="4 5">
    <name type="scientific">Agathobacter rectalis</name>
    <dbReference type="NCBI Taxonomy" id="39491"/>
    <lineage>
        <taxon>Bacteria</taxon>
        <taxon>Bacillati</taxon>
        <taxon>Bacillota</taxon>
        <taxon>Clostridia</taxon>
        <taxon>Lachnospirales</taxon>
        <taxon>Lachnospiraceae</taxon>
        <taxon>Agathobacter</taxon>
    </lineage>
</organism>
<evidence type="ECO:0000313" key="5">
    <source>
        <dbReference type="Proteomes" id="UP000049472"/>
    </source>
</evidence>
<dbReference type="PANTHER" id="PTHR33392:SF6">
    <property type="entry name" value="POLYISOPRENYL-TEICHOIC ACID--PEPTIDOGLYCAN TEICHOIC ACID TRANSFERASE TAGU"/>
    <property type="match status" value="1"/>
</dbReference>
<proteinExistence type="inferred from homology"/>
<accession>A0A0M6WQK3</accession>
<protein>
    <recommendedName>
        <fullName evidence="3">Cell envelope-related transcriptional attenuator domain-containing protein</fullName>
    </recommendedName>
</protein>
<feature type="domain" description="Cell envelope-related transcriptional attenuator" evidence="3">
    <location>
        <begin position="86"/>
        <end position="243"/>
    </location>
</feature>
<comment type="similarity">
    <text evidence="1">Belongs to the LytR/CpsA/Psr (LCP) family.</text>
</comment>
<dbReference type="PANTHER" id="PTHR33392">
    <property type="entry name" value="POLYISOPRENYL-TEICHOIC ACID--PEPTIDOGLYCAN TEICHOIC ACID TRANSFERASE TAGU"/>
    <property type="match status" value="1"/>
</dbReference>
<dbReference type="Gene3D" id="3.40.630.190">
    <property type="entry name" value="LCP protein"/>
    <property type="match status" value="1"/>
</dbReference>
<keyword evidence="5" id="KW-1185">Reference proteome</keyword>
<dbReference type="Proteomes" id="UP000049472">
    <property type="component" value="Unassembled WGS sequence"/>
</dbReference>
<feature type="transmembrane region" description="Helical" evidence="2">
    <location>
        <begin position="7"/>
        <end position="25"/>
    </location>
</feature>
<dbReference type="InterPro" id="IPR050922">
    <property type="entry name" value="LytR/CpsA/Psr_CW_biosynth"/>
</dbReference>
<dbReference type="AlphaFoldDB" id="A0A0M6WQK3"/>
<evidence type="ECO:0000313" key="4">
    <source>
        <dbReference type="EMBL" id="CRL39268.1"/>
    </source>
</evidence>
<dbReference type="NCBIfam" id="TIGR00350">
    <property type="entry name" value="lytR_cpsA_psr"/>
    <property type="match status" value="1"/>
</dbReference>
<dbReference type="Pfam" id="PF03816">
    <property type="entry name" value="LytR_cpsA_psr"/>
    <property type="match status" value="1"/>
</dbReference>